<evidence type="ECO:0000313" key="3">
    <source>
        <dbReference type="EMBL" id="JAT61724.1"/>
    </source>
</evidence>
<reference evidence="3" key="1">
    <citation type="submission" date="2015-07" db="EMBL/GenBank/DDBJ databases">
        <title>Transcriptome Assembly of Anthurium amnicola.</title>
        <authorList>
            <person name="Suzuki J."/>
        </authorList>
    </citation>
    <scope>NUCLEOTIDE SEQUENCE</scope>
</reference>
<proteinExistence type="predicted"/>
<dbReference type="PANTHER" id="PTHR37250:SF1">
    <property type="entry name" value="OS05G0496000 PROTEIN"/>
    <property type="match status" value="1"/>
</dbReference>
<protein>
    <submittedName>
        <fullName evidence="3">Uncharacterized protein</fullName>
    </submittedName>
</protein>
<dbReference type="EMBL" id="GDJX01006212">
    <property type="protein sequence ID" value="JAT61724.1"/>
    <property type="molecule type" value="Transcribed_RNA"/>
</dbReference>
<dbReference type="PANTHER" id="PTHR37250">
    <property type="entry name" value="OS05G0496000 PROTEIN"/>
    <property type="match status" value="1"/>
</dbReference>
<gene>
    <name evidence="2" type="ORF">g.39585</name>
    <name evidence="3" type="ORF">g.39586</name>
</gene>
<name>A0A1D1Z4E1_9ARAE</name>
<feature type="compositionally biased region" description="Basic and acidic residues" evidence="1">
    <location>
        <begin position="105"/>
        <end position="116"/>
    </location>
</feature>
<accession>A0A1D1Z4E1</accession>
<evidence type="ECO:0000313" key="2">
    <source>
        <dbReference type="EMBL" id="JAT50887.1"/>
    </source>
</evidence>
<feature type="region of interest" description="Disordered" evidence="1">
    <location>
        <begin position="105"/>
        <end position="129"/>
    </location>
</feature>
<organism evidence="3">
    <name type="scientific">Anthurium amnicola</name>
    <dbReference type="NCBI Taxonomy" id="1678845"/>
    <lineage>
        <taxon>Eukaryota</taxon>
        <taxon>Viridiplantae</taxon>
        <taxon>Streptophyta</taxon>
        <taxon>Embryophyta</taxon>
        <taxon>Tracheophyta</taxon>
        <taxon>Spermatophyta</taxon>
        <taxon>Magnoliopsida</taxon>
        <taxon>Liliopsida</taxon>
        <taxon>Araceae</taxon>
        <taxon>Pothoideae</taxon>
        <taxon>Potheae</taxon>
        <taxon>Anthurium</taxon>
    </lineage>
</organism>
<feature type="region of interest" description="Disordered" evidence="1">
    <location>
        <begin position="1"/>
        <end position="31"/>
    </location>
</feature>
<evidence type="ECO:0000256" key="1">
    <source>
        <dbReference type="SAM" id="MobiDB-lite"/>
    </source>
</evidence>
<dbReference type="AlphaFoldDB" id="A0A1D1Z4E1"/>
<dbReference type="EMBL" id="GDJX01017049">
    <property type="protein sequence ID" value="JAT50887.1"/>
    <property type="molecule type" value="Transcribed_RNA"/>
</dbReference>
<sequence>MEVNEVSTDAVESEKCQTEVQGSHNHDELPLKIFSDANPELAEQIVVEHRSNSESESTHGDIHMEASITTDDVERAGGLGATDDIGSFLPVALDSTDFEASLRDAREFEGSQKEISRPGLGWTERRELE</sequence>